<gene>
    <name evidence="3" type="ORF">ACFQND_27085</name>
</gene>
<evidence type="ECO:0000313" key="4">
    <source>
        <dbReference type="Proteomes" id="UP001596270"/>
    </source>
</evidence>
<dbReference type="EMBL" id="JBHSRS010000084">
    <property type="protein sequence ID" value="MFC6284907.1"/>
    <property type="molecule type" value="Genomic_DNA"/>
</dbReference>
<dbReference type="RefSeq" id="WP_371439424.1">
    <property type="nucleotide sequence ID" value="NZ_JBHSRS010000084.1"/>
</dbReference>
<feature type="chain" id="PRO_5047343571" evidence="2">
    <location>
        <begin position="28"/>
        <end position="325"/>
    </location>
</feature>
<proteinExistence type="inferred from homology"/>
<organism evidence="3 4">
    <name type="scientific">Polaromonas aquatica</name>
    <dbReference type="NCBI Taxonomy" id="332657"/>
    <lineage>
        <taxon>Bacteria</taxon>
        <taxon>Pseudomonadati</taxon>
        <taxon>Pseudomonadota</taxon>
        <taxon>Betaproteobacteria</taxon>
        <taxon>Burkholderiales</taxon>
        <taxon>Comamonadaceae</taxon>
        <taxon>Polaromonas</taxon>
    </lineage>
</organism>
<comment type="caution">
    <text evidence="3">The sequence shown here is derived from an EMBL/GenBank/DDBJ whole genome shotgun (WGS) entry which is preliminary data.</text>
</comment>
<sequence>MKQISFILGTVFIGGVLALSAAAPALAQNYPSKPIKIIVPYPAGGSTDQIARLISVPMSKSMGQPVVVENISGGNTMIGASTAARAAPDGYTLMVNSLAYSVNLLVTKSPSYKAEDFIPVAGLMSNPYVLSVNQTVPATSLKELIDYAKREPSKVNAASLGVGGVTHLLNERFAAMVGVPLTSVQYRGAAPALVDLMSGQVQFFIDNVVTSIPHIRADKLRPLAVSSTERSPLMPNVPTFRELGYPRMTQDAWFGLFAPKGTPQGIVERLNAEAQKALAAPEVQAVLIRDGMKTPTYSPVQFSEFIKQDAASWRETVKSLNIQLD</sequence>
<accession>A0ABW1U5E8</accession>
<dbReference type="Pfam" id="PF03401">
    <property type="entry name" value="TctC"/>
    <property type="match status" value="1"/>
</dbReference>
<dbReference type="Proteomes" id="UP001596270">
    <property type="component" value="Unassembled WGS sequence"/>
</dbReference>
<dbReference type="InterPro" id="IPR005064">
    <property type="entry name" value="BUG"/>
</dbReference>
<feature type="signal peptide" evidence="2">
    <location>
        <begin position="1"/>
        <end position="27"/>
    </location>
</feature>
<keyword evidence="4" id="KW-1185">Reference proteome</keyword>
<reference evidence="4" key="1">
    <citation type="journal article" date="2019" name="Int. J. Syst. Evol. Microbiol.">
        <title>The Global Catalogue of Microorganisms (GCM) 10K type strain sequencing project: providing services to taxonomists for standard genome sequencing and annotation.</title>
        <authorList>
            <consortium name="The Broad Institute Genomics Platform"/>
            <consortium name="The Broad Institute Genome Sequencing Center for Infectious Disease"/>
            <person name="Wu L."/>
            <person name="Ma J."/>
        </authorList>
    </citation>
    <scope>NUCLEOTIDE SEQUENCE [LARGE SCALE GENOMIC DNA]</scope>
    <source>
        <strain evidence="4">CCUG 39402</strain>
    </source>
</reference>
<dbReference type="SUPFAM" id="SSF53850">
    <property type="entry name" value="Periplasmic binding protein-like II"/>
    <property type="match status" value="1"/>
</dbReference>
<comment type="similarity">
    <text evidence="1">Belongs to the UPF0065 (bug) family.</text>
</comment>
<dbReference type="PIRSF" id="PIRSF017082">
    <property type="entry name" value="YflP"/>
    <property type="match status" value="1"/>
</dbReference>
<evidence type="ECO:0000256" key="2">
    <source>
        <dbReference type="SAM" id="SignalP"/>
    </source>
</evidence>
<dbReference type="Gene3D" id="3.40.190.10">
    <property type="entry name" value="Periplasmic binding protein-like II"/>
    <property type="match status" value="1"/>
</dbReference>
<dbReference type="CDD" id="cd07012">
    <property type="entry name" value="PBP2_Bug_TTT"/>
    <property type="match status" value="1"/>
</dbReference>
<dbReference type="PANTHER" id="PTHR42928">
    <property type="entry name" value="TRICARBOXYLATE-BINDING PROTEIN"/>
    <property type="match status" value="1"/>
</dbReference>
<dbReference type="Gene3D" id="3.40.190.150">
    <property type="entry name" value="Bordetella uptake gene, domain 1"/>
    <property type="match status" value="1"/>
</dbReference>
<protein>
    <submittedName>
        <fullName evidence="3">Bug family tripartite tricarboxylate transporter substrate binding protein</fullName>
    </submittedName>
</protein>
<dbReference type="PANTHER" id="PTHR42928:SF5">
    <property type="entry name" value="BLR1237 PROTEIN"/>
    <property type="match status" value="1"/>
</dbReference>
<keyword evidence="2" id="KW-0732">Signal</keyword>
<evidence type="ECO:0000256" key="1">
    <source>
        <dbReference type="ARBA" id="ARBA00006987"/>
    </source>
</evidence>
<evidence type="ECO:0000313" key="3">
    <source>
        <dbReference type="EMBL" id="MFC6284907.1"/>
    </source>
</evidence>
<dbReference type="InterPro" id="IPR042100">
    <property type="entry name" value="Bug_dom1"/>
</dbReference>
<name>A0ABW1U5E8_9BURK</name>